<dbReference type="SUPFAM" id="SSF88723">
    <property type="entry name" value="PIN domain-like"/>
    <property type="match status" value="1"/>
</dbReference>
<accession>A0A951QZQ2</accession>
<dbReference type="Pfam" id="PF01850">
    <property type="entry name" value="PIN"/>
    <property type="match status" value="1"/>
</dbReference>
<evidence type="ECO:0000313" key="2">
    <source>
        <dbReference type="EMBL" id="MBW4672295.1"/>
    </source>
</evidence>
<name>A0A951QZQ2_9CYAN</name>
<reference evidence="2" key="1">
    <citation type="submission" date="2021-05" db="EMBL/GenBank/DDBJ databases">
        <authorList>
            <person name="Pietrasiak N."/>
            <person name="Ward R."/>
            <person name="Stajich J.E."/>
            <person name="Kurbessoian T."/>
        </authorList>
    </citation>
    <scope>NUCLEOTIDE SEQUENCE</scope>
    <source>
        <strain evidence="2">GSE-NOS-MK-12-04C</strain>
    </source>
</reference>
<dbReference type="AlphaFoldDB" id="A0A951QZQ2"/>
<dbReference type="EMBL" id="JAHHGZ010000071">
    <property type="protein sequence ID" value="MBW4672295.1"/>
    <property type="molecule type" value="Genomic_DNA"/>
</dbReference>
<gene>
    <name evidence="2" type="ORF">KME60_33990</name>
</gene>
<comment type="caution">
    <text evidence="2">The sequence shown here is derived from an EMBL/GenBank/DDBJ whole genome shotgun (WGS) entry which is preliminary data.</text>
</comment>
<proteinExistence type="predicted"/>
<reference evidence="2" key="2">
    <citation type="journal article" date="2022" name="Microbiol. Resour. Announc.">
        <title>Metagenome Sequencing to Explore Phylogenomics of Terrestrial Cyanobacteria.</title>
        <authorList>
            <person name="Ward R.D."/>
            <person name="Stajich J.E."/>
            <person name="Johansen J.R."/>
            <person name="Huntemann M."/>
            <person name="Clum A."/>
            <person name="Foster B."/>
            <person name="Foster B."/>
            <person name="Roux S."/>
            <person name="Palaniappan K."/>
            <person name="Varghese N."/>
            <person name="Mukherjee S."/>
            <person name="Reddy T.B.K."/>
            <person name="Daum C."/>
            <person name="Copeland A."/>
            <person name="Chen I.A."/>
            <person name="Ivanova N.N."/>
            <person name="Kyrpides N.C."/>
            <person name="Shapiro N."/>
            <person name="Eloe-Fadrosh E.A."/>
            <person name="Pietrasiak N."/>
        </authorList>
    </citation>
    <scope>NUCLEOTIDE SEQUENCE</scope>
    <source>
        <strain evidence="2">GSE-NOS-MK-12-04C</strain>
    </source>
</reference>
<protein>
    <submittedName>
        <fullName evidence="2">PIN domain-containing protein</fullName>
    </submittedName>
</protein>
<dbReference type="InterPro" id="IPR029060">
    <property type="entry name" value="PIN-like_dom_sf"/>
</dbReference>
<sequence>MAYLIDTNVLLRSADPNHAMYNDATSAISILRNQGERLCIIPQNLIEFWNVYTRPANKNGLGHTAEEAGEEIRRLKAFFTVVADTASIYDQWERLVVQYQVKGVNVHDARLTAAMLVHGLTHILTFNIEDFNRYAGEITSVHPTSVTP</sequence>
<organism evidence="2 3">
    <name type="scientific">Cyanomargarita calcarea GSE-NOS-MK-12-04C</name>
    <dbReference type="NCBI Taxonomy" id="2839659"/>
    <lineage>
        <taxon>Bacteria</taxon>
        <taxon>Bacillati</taxon>
        <taxon>Cyanobacteriota</taxon>
        <taxon>Cyanophyceae</taxon>
        <taxon>Nostocales</taxon>
        <taxon>Cyanomargaritaceae</taxon>
        <taxon>Cyanomargarita</taxon>
    </lineage>
</organism>
<evidence type="ECO:0000259" key="1">
    <source>
        <dbReference type="Pfam" id="PF01850"/>
    </source>
</evidence>
<feature type="domain" description="PIN" evidence="1">
    <location>
        <begin position="3"/>
        <end position="136"/>
    </location>
</feature>
<dbReference type="Gene3D" id="3.40.50.1010">
    <property type="entry name" value="5'-nuclease"/>
    <property type="match status" value="1"/>
</dbReference>
<dbReference type="Proteomes" id="UP000729701">
    <property type="component" value="Unassembled WGS sequence"/>
</dbReference>
<evidence type="ECO:0000313" key="3">
    <source>
        <dbReference type="Proteomes" id="UP000729701"/>
    </source>
</evidence>
<dbReference type="InterPro" id="IPR002716">
    <property type="entry name" value="PIN_dom"/>
</dbReference>